<comment type="caution">
    <text evidence="12">The sequence shown here is derived from an EMBL/GenBank/DDBJ whole genome shotgun (WGS) entry which is preliminary data.</text>
</comment>
<keyword evidence="6" id="KW-0735">Signal-anchor</keyword>
<evidence type="ECO:0000313" key="13">
    <source>
        <dbReference type="Proteomes" id="UP000292052"/>
    </source>
</evidence>
<dbReference type="PANTHER" id="PTHR11214">
    <property type="entry name" value="BETA-1,3-N-ACETYLGLUCOSAMINYLTRANSFERASE"/>
    <property type="match status" value="1"/>
</dbReference>
<organism evidence="12 13">
    <name type="scientific">Asbolus verrucosus</name>
    <name type="common">Desert ironclad beetle</name>
    <dbReference type="NCBI Taxonomy" id="1661398"/>
    <lineage>
        <taxon>Eukaryota</taxon>
        <taxon>Metazoa</taxon>
        <taxon>Ecdysozoa</taxon>
        <taxon>Arthropoda</taxon>
        <taxon>Hexapoda</taxon>
        <taxon>Insecta</taxon>
        <taxon>Pterygota</taxon>
        <taxon>Neoptera</taxon>
        <taxon>Endopterygota</taxon>
        <taxon>Coleoptera</taxon>
        <taxon>Polyphaga</taxon>
        <taxon>Cucujiformia</taxon>
        <taxon>Tenebrionidae</taxon>
        <taxon>Pimeliinae</taxon>
        <taxon>Asbolus</taxon>
    </lineage>
</organism>
<dbReference type="Proteomes" id="UP000292052">
    <property type="component" value="Unassembled WGS sequence"/>
</dbReference>
<evidence type="ECO:0000256" key="3">
    <source>
        <dbReference type="ARBA" id="ARBA00022676"/>
    </source>
</evidence>
<reference evidence="12 13" key="1">
    <citation type="submission" date="2017-03" db="EMBL/GenBank/DDBJ databases">
        <title>Genome of the blue death feigning beetle - Asbolus verrucosus.</title>
        <authorList>
            <person name="Rider S.D."/>
        </authorList>
    </citation>
    <scope>NUCLEOTIDE SEQUENCE [LARGE SCALE GENOMIC DNA]</scope>
    <source>
        <strain evidence="12">Butters</strain>
        <tissue evidence="12">Head and leg muscle</tissue>
    </source>
</reference>
<evidence type="ECO:0000256" key="9">
    <source>
        <dbReference type="ARBA" id="ARBA00023136"/>
    </source>
</evidence>
<dbReference type="AlphaFoldDB" id="A0A482VHD8"/>
<comment type="subcellular location">
    <subcellularLocation>
        <location evidence="1 11">Golgi apparatus membrane</location>
        <topology evidence="1 11">Single-pass type II membrane protein</topology>
    </subcellularLocation>
</comment>
<dbReference type="InterPro" id="IPR002659">
    <property type="entry name" value="Glyco_trans_31"/>
</dbReference>
<dbReference type="GO" id="GO:0006493">
    <property type="term" value="P:protein O-linked glycosylation"/>
    <property type="evidence" value="ECO:0007669"/>
    <property type="project" value="TreeGrafter"/>
</dbReference>
<dbReference type="EMBL" id="QDEB01100975">
    <property type="protein sequence ID" value="RZC31989.1"/>
    <property type="molecule type" value="Genomic_DNA"/>
</dbReference>
<evidence type="ECO:0000256" key="5">
    <source>
        <dbReference type="ARBA" id="ARBA00022692"/>
    </source>
</evidence>
<keyword evidence="10" id="KW-0325">Glycoprotein</keyword>
<evidence type="ECO:0000256" key="2">
    <source>
        <dbReference type="ARBA" id="ARBA00008661"/>
    </source>
</evidence>
<keyword evidence="3 11" id="KW-0328">Glycosyltransferase</keyword>
<evidence type="ECO:0000313" key="12">
    <source>
        <dbReference type="EMBL" id="RZC31989.1"/>
    </source>
</evidence>
<comment type="similarity">
    <text evidence="2 11">Belongs to the glycosyltransferase 31 family.</text>
</comment>
<keyword evidence="7" id="KW-1133">Transmembrane helix</keyword>
<dbReference type="STRING" id="1661398.A0A482VHD8"/>
<evidence type="ECO:0000256" key="8">
    <source>
        <dbReference type="ARBA" id="ARBA00023034"/>
    </source>
</evidence>
<dbReference type="Gene3D" id="3.90.550.50">
    <property type="match status" value="1"/>
</dbReference>
<sequence length="214" mass="25088">MEKQAQNDVIQEDFIDCYSNLTLKSVVMLKLFTFCSKCKYLLKADEDVLINVNKIVGMLSVKSNIKNLLTGRLLSYEKPVRRFGRKWFSPRYMYPEKTYPNFVAGPAYLMSLDVAKKLYEKALTIPLFHLEDVFITGICARKARIQPINNKLFVDYSVAIRNWFKMLSIHGVNLIKLRQMKSDFDPVRCIIINRKLRNPSKWNTLHLKLTDNRK</sequence>
<proteinExistence type="inferred from homology"/>
<gene>
    <name evidence="12" type="ORF">BDFB_012332</name>
</gene>
<dbReference type="PANTHER" id="PTHR11214:SF314">
    <property type="entry name" value="HEXOSYLTRANSFERASE"/>
    <property type="match status" value="1"/>
</dbReference>
<evidence type="ECO:0000256" key="4">
    <source>
        <dbReference type="ARBA" id="ARBA00022679"/>
    </source>
</evidence>
<keyword evidence="13" id="KW-1185">Reference proteome</keyword>
<evidence type="ECO:0000256" key="7">
    <source>
        <dbReference type="ARBA" id="ARBA00022989"/>
    </source>
</evidence>
<dbReference type="GO" id="GO:0016758">
    <property type="term" value="F:hexosyltransferase activity"/>
    <property type="evidence" value="ECO:0007669"/>
    <property type="project" value="InterPro"/>
</dbReference>
<keyword evidence="4" id="KW-0808">Transferase</keyword>
<keyword evidence="9" id="KW-0472">Membrane</keyword>
<evidence type="ECO:0000256" key="10">
    <source>
        <dbReference type="ARBA" id="ARBA00023180"/>
    </source>
</evidence>
<name>A0A482VHD8_ASBVE</name>
<dbReference type="GO" id="GO:0000139">
    <property type="term" value="C:Golgi membrane"/>
    <property type="evidence" value="ECO:0007669"/>
    <property type="project" value="UniProtKB-SubCell"/>
</dbReference>
<protein>
    <recommendedName>
        <fullName evidence="11">Hexosyltransferase</fullName>
        <ecNumber evidence="11">2.4.1.-</ecNumber>
    </recommendedName>
</protein>
<keyword evidence="5" id="KW-0812">Transmembrane</keyword>
<evidence type="ECO:0000256" key="11">
    <source>
        <dbReference type="RuleBase" id="RU363063"/>
    </source>
</evidence>
<dbReference type="EC" id="2.4.1.-" evidence="11"/>
<evidence type="ECO:0000256" key="6">
    <source>
        <dbReference type="ARBA" id="ARBA00022968"/>
    </source>
</evidence>
<dbReference type="OrthoDB" id="5512589at2759"/>
<dbReference type="FunFam" id="3.90.550.50:FF:000001">
    <property type="entry name" value="Hexosyltransferase"/>
    <property type="match status" value="1"/>
</dbReference>
<keyword evidence="8 11" id="KW-0333">Golgi apparatus</keyword>
<accession>A0A482VHD8</accession>
<evidence type="ECO:0000256" key="1">
    <source>
        <dbReference type="ARBA" id="ARBA00004323"/>
    </source>
</evidence>
<dbReference type="Pfam" id="PF01762">
    <property type="entry name" value="Galactosyl_T"/>
    <property type="match status" value="1"/>
</dbReference>